<reference evidence="1" key="1">
    <citation type="submission" date="2020-07" db="EMBL/GenBank/DDBJ databases">
        <title>Multicomponent nature underlies the extraordinary mechanical properties of spider dragline silk.</title>
        <authorList>
            <person name="Kono N."/>
            <person name="Nakamura H."/>
            <person name="Mori M."/>
            <person name="Yoshida Y."/>
            <person name="Ohtoshi R."/>
            <person name="Malay A.D."/>
            <person name="Moran D.A.P."/>
            <person name="Tomita M."/>
            <person name="Numata K."/>
            <person name="Arakawa K."/>
        </authorList>
    </citation>
    <scope>NUCLEOTIDE SEQUENCE</scope>
</reference>
<dbReference type="Proteomes" id="UP000887116">
    <property type="component" value="Unassembled WGS sequence"/>
</dbReference>
<proteinExistence type="predicted"/>
<gene>
    <name evidence="1" type="ORF">TNCT_378261</name>
</gene>
<evidence type="ECO:0000313" key="2">
    <source>
        <dbReference type="Proteomes" id="UP000887116"/>
    </source>
</evidence>
<accession>A0A8X6LEX2</accession>
<dbReference type="EMBL" id="BMAO01016053">
    <property type="protein sequence ID" value="GFR05952.1"/>
    <property type="molecule type" value="Genomic_DNA"/>
</dbReference>
<dbReference type="AlphaFoldDB" id="A0A8X6LEX2"/>
<organism evidence="1 2">
    <name type="scientific">Trichonephila clavata</name>
    <name type="common">Joro spider</name>
    <name type="synonym">Nephila clavata</name>
    <dbReference type="NCBI Taxonomy" id="2740835"/>
    <lineage>
        <taxon>Eukaryota</taxon>
        <taxon>Metazoa</taxon>
        <taxon>Ecdysozoa</taxon>
        <taxon>Arthropoda</taxon>
        <taxon>Chelicerata</taxon>
        <taxon>Arachnida</taxon>
        <taxon>Araneae</taxon>
        <taxon>Araneomorphae</taxon>
        <taxon>Entelegynae</taxon>
        <taxon>Araneoidea</taxon>
        <taxon>Nephilidae</taxon>
        <taxon>Trichonephila</taxon>
    </lineage>
</organism>
<keyword evidence="2" id="KW-1185">Reference proteome</keyword>
<protein>
    <submittedName>
        <fullName evidence="1">Uncharacterized protein</fullName>
    </submittedName>
</protein>
<name>A0A8X6LEX2_TRICU</name>
<comment type="caution">
    <text evidence="1">The sequence shown here is derived from an EMBL/GenBank/DDBJ whole genome shotgun (WGS) entry which is preliminary data.</text>
</comment>
<sequence>MEDLRYIAPIKRRAKVIISDFEIENDLDAIDTSSDKEISPKKVTDGTLWETLNESRPLIKRFFFSWLKIEVNIEKNTSIPMRKIHTTDTRKN</sequence>
<evidence type="ECO:0000313" key="1">
    <source>
        <dbReference type="EMBL" id="GFR05952.1"/>
    </source>
</evidence>